<protein>
    <recommendedName>
        <fullName evidence="1">Putative Se/S carrier protein-like domain-containing protein</fullName>
    </recommendedName>
</protein>
<evidence type="ECO:0000313" key="3">
    <source>
        <dbReference type="Proteomes" id="UP000052015"/>
    </source>
</evidence>
<evidence type="ECO:0000259" key="1">
    <source>
        <dbReference type="Pfam" id="PF11823"/>
    </source>
</evidence>
<dbReference type="Proteomes" id="UP000052015">
    <property type="component" value="Unassembled WGS sequence"/>
</dbReference>
<name>A0A0R3JSN6_CALMK</name>
<feature type="domain" description="Putative Se/S carrier protein-like" evidence="1">
    <location>
        <begin position="4"/>
        <end position="69"/>
    </location>
</feature>
<sequence length="80" mass="9326">MRNYILFTSYNNGLRLSSILKDSGIKHTISPTPRELSTCCGISIMYEKNDEDEIKRLVEEKKVEVLGFFTLDKEIKSFYK</sequence>
<dbReference type="OrthoDB" id="362866at2"/>
<keyword evidence="3" id="KW-1185">Reference proteome</keyword>
<dbReference type="Pfam" id="PF11823">
    <property type="entry name" value="Se_S_carrier"/>
    <property type="match status" value="1"/>
</dbReference>
<dbReference type="InterPro" id="IPR021778">
    <property type="entry name" value="Se/S_carrier-like"/>
</dbReference>
<proteinExistence type="predicted"/>
<organism evidence="2 3">
    <name type="scientific">Caloramator mitchellensis</name>
    <dbReference type="NCBI Taxonomy" id="908809"/>
    <lineage>
        <taxon>Bacteria</taxon>
        <taxon>Bacillati</taxon>
        <taxon>Bacillota</taxon>
        <taxon>Clostridia</taxon>
        <taxon>Eubacteriales</taxon>
        <taxon>Clostridiaceae</taxon>
        <taxon>Caloramator</taxon>
    </lineage>
</organism>
<gene>
    <name evidence="2" type="ORF">ABG79_01727</name>
</gene>
<evidence type="ECO:0000313" key="2">
    <source>
        <dbReference type="EMBL" id="KRQ86518.1"/>
    </source>
</evidence>
<reference evidence="2 3" key="1">
    <citation type="submission" date="2015-09" db="EMBL/GenBank/DDBJ databases">
        <title>Draft genome sequence of a Caloramator mitchellensis, a moderate thermophile from the Great Artesian Basin of Australia.</title>
        <authorList>
            <person name="Patel B.K."/>
        </authorList>
    </citation>
    <scope>NUCLEOTIDE SEQUENCE [LARGE SCALE GENOMIC DNA]</scope>
    <source>
        <strain evidence="2 3">VF08</strain>
    </source>
</reference>
<accession>A0A0R3JSN6</accession>
<comment type="caution">
    <text evidence="2">The sequence shown here is derived from an EMBL/GenBank/DDBJ whole genome shotgun (WGS) entry which is preliminary data.</text>
</comment>
<dbReference type="AlphaFoldDB" id="A0A0R3JSN6"/>
<dbReference type="EMBL" id="LKHP01000009">
    <property type="protein sequence ID" value="KRQ86518.1"/>
    <property type="molecule type" value="Genomic_DNA"/>
</dbReference>
<dbReference type="STRING" id="908809.ABG79_01727"/>